<accession>A0A229UTQ4</accession>
<comment type="caution">
    <text evidence="1">The sequence shown here is derived from an EMBL/GenBank/DDBJ whole genome shotgun (WGS) entry which is preliminary data.</text>
</comment>
<protein>
    <submittedName>
        <fullName evidence="1">Uncharacterized protein</fullName>
    </submittedName>
</protein>
<name>A0A229UTQ4_9BACL</name>
<gene>
    <name evidence="1" type="ORF">CF651_09385</name>
</gene>
<sequence length="128" mass="14206">MLKYISGRQYPVVPPVQLGAQEHVVTSFSIPGVAAEDRILLEMELCWEKRKGADLGRMEIVLHQGSPFGPVLYSSDETCYSTTTTLLEYEETGVSVPEPLYYVSVCSTTHTALLTGPLFIKCQVFSEE</sequence>
<organism evidence="1 2">
    <name type="scientific">Paenibacillus rigui</name>
    <dbReference type="NCBI Taxonomy" id="554312"/>
    <lineage>
        <taxon>Bacteria</taxon>
        <taxon>Bacillati</taxon>
        <taxon>Bacillota</taxon>
        <taxon>Bacilli</taxon>
        <taxon>Bacillales</taxon>
        <taxon>Paenibacillaceae</taxon>
        <taxon>Paenibacillus</taxon>
    </lineage>
</organism>
<keyword evidence="2" id="KW-1185">Reference proteome</keyword>
<dbReference type="AlphaFoldDB" id="A0A229UTQ4"/>
<dbReference type="OrthoDB" id="2606646at2"/>
<dbReference type="EMBL" id="NMQW01000013">
    <property type="protein sequence ID" value="OXM86651.1"/>
    <property type="molecule type" value="Genomic_DNA"/>
</dbReference>
<dbReference type="Proteomes" id="UP000215509">
    <property type="component" value="Unassembled WGS sequence"/>
</dbReference>
<evidence type="ECO:0000313" key="2">
    <source>
        <dbReference type="Proteomes" id="UP000215509"/>
    </source>
</evidence>
<proteinExistence type="predicted"/>
<reference evidence="1 2" key="1">
    <citation type="submission" date="2017-07" db="EMBL/GenBank/DDBJ databases">
        <title>Genome sequencing and assembly of Paenibacillus rigui.</title>
        <authorList>
            <person name="Mayilraj S."/>
        </authorList>
    </citation>
    <scope>NUCLEOTIDE SEQUENCE [LARGE SCALE GENOMIC DNA]</scope>
    <source>
        <strain evidence="1 2">JCM 16352</strain>
    </source>
</reference>
<dbReference type="RefSeq" id="WP_094014598.1">
    <property type="nucleotide sequence ID" value="NZ_NMQW01000013.1"/>
</dbReference>
<evidence type="ECO:0000313" key="1">
    <source>
        <dbReference type="EMBL" id="OXM86651.1"/>
    </source>
</evidence>